<dbReference type="AlphaFoldDB" id="A0AAD8AIT4"/>
<protein>
    <submittedName>
        <fullName evidence="1">Uncharacterized protein</fullName>
    </submittedName>
</protein>
<evidence type="ECO:0000313" key="1">
    <source>
        <dbReference type="EMBL" id="KAJ9599964.1"/>
    </source>
</evidence>
<name>A0AAD8AIT4_DIPPU</name>
<dbReference type="EMBL" id="JASPKZ010000463">
    <property type="protein sequence ID" value="KAJ9599964.1"/>
    <property type="molecule type" value="Genomic_DNA"/>
</dbReference>
<feature type="non-terminal residue" evidence="1">
    <location>
        <position position="1"/>
    </location>
</feature>
<reference evidence="1" key="1">
    <citation type="journal article" date="2023" name="IScience">
        <title>Live-bearing cockroach genome reveals convergent evolutionary mechanisms linked to viviparity in insects and beyond.</title>
        <authorList>
            <person name="Fouks B."/>
            <person name="Harrison M.C."/>
            <person name="Mikhailova A.A."/>
            <person name="Marchal E."/>
            <person name="English S."/>
            <person name="Carruthers M."/>
            <person name="Jennings E.C."/>
            <person name="Chiamaka E.L."/>
            <person name="Frigard R.A."/>
            <person name="Pippel M."/>
            <person name="Attardo G.M."/>
            <person name="Benoit J.B."/>
            <person name="Bornberg-Bauer E."/>
            <person name="Tobe S.S."/>
        </authorList>
    </citation>
    <scope>NUCLEOTIDE SEQUENCE</scope>
    <source>
        <strain evidence="1">Stay&amp;Tobe</strain>
    </source>
</reference>
<reference evidence="1" key="2">
    <citation type="submission" date="2023-05" db="EMBL/GenBank/DDBJ databases">
        <authorList>
            <person name="Fouks B."/>
        </authorList>
    </citation>
    <scope>NUCLEOTIDE SEQUENCE</scope>
    <source>
        <strain evidence="1">Stay&amp;Tobe</strain>
        <tissue evidence="1">Testes</tissue>
    </source>
</reference>
<gene>
    <name evidence="1" type="ORF">L9F63_009792</name>
</gene>
<keyword evidence="2" id="KW-1185">Reference proteome</keyword>
<accession>A0AAD8AIT4</accession>
<comment type="caution">
    <text evidence="1">The sequence shown here is derived from an EMBL/GenBank/DDBJ whole genome shotgun (WGS) entry which is preliminary data.</text>
</comment>
<proteinExistence type="predicted"/>
<organism evidence="1 2">
    <name type="scientific">Diploptera punctata</name>
    <name type="common">Pacific beetle cockroach</name>
    <dbReference type="NCBI Taxonomy" id="6984"/>
    <lineage>
        <taxon>Eukaryota</taxon>
        <taxon>Metazoa</taxon>
        <taxon>Ecdysozoa</taxon>
        <taxon>Arthropoda</taxon>
        <taxon>Hexapoda</taxon>
        <taxon>Insecta</taxon>
        <taxon>Pterygota</taxon>
        <taxon>Neoptera</taxon>
        <taxon>Polyneoptera</taxon>
        <taxon>Dictyoptera</taxon>
        <taxon>Blattodea</taxon>
        <taxon>Blaberoidea</taxon>
        <taxon>Blaberidae</taxon>
        <taxon>Diplopterinae</taxon>
        <taxon>Diploptera</taxon>
    </lineage>
</organism>
<evidence type="ECO:0000313" key="2">
    <source>
        <dbReference type="Proteomes" id="UP001233999"/>
    </source>
</evidence>
<dbReference type="Proteomes" id="UP001233999">
    <property type="component" value="Unassembled WGS sequence"/>
</dbReference>
<sequence>WESYIIARTSFGTFMEQEMGPQQAHASSLPISREKYNDLQVLSQFCQQPGARAFYGSLTTQDD</sequence>